<dbReference type="Pfam" id="PF06382">
    <property type="entry name" value="Protamine_like"/>
    <property type="match status" value="1"/>
</dbReference>
<dbReference type="AlphaFoldDB" id="A0A8D8ACR7"/>
<dbReference type="Gene3D" id="1.10.30.10">
    <property type="entry name" value="High mobility group box domain"/>
    <property type="match status" value="1"/>
</dbReference>
<proteinExistence type="predicted"/>
<dbReference type="GO" id="GO:0005634">
    <property type="term" value="C:nucleus"/>
    <property type="evidence" value="ECO:0007669"/>
    <property type="project" value="UniProtKB-ARBA"/>
</dbReference>
<name>A0A8D8ACR7_CULPI</name>
<reference evidence="1" key="1">
    <citation type="submission" date="2021-05" db="EMBL/GenBank/DDBJ databases">
        <authorList>
            <person name="Alioto T."/>
            <person name="Alioto T."/>
            <person name="Gomez Garrido J."/>
        </authorList>
    </citation>
    <scope>NUCLEOTIDE SEQUENCE</scope>
</reference>
<dbReference type="EMBL" id="HBUE01023128">
    <property type="protein sequence ID" value="CAG6453484.1"/>
    <property type="molecule type" value="Transcribed_RNA"/>
</dbReference>
<evidence type="ECO:0000313" key="1">
    <source>
        <dbReference type="EMBL" id="CAG6453484.1"/>
    </source>
</evidence>
<dbReference type="SUPFAM" id="SSF47095">
    <property type="entry name" value="HMG-box"/>
    <property type="match status" value="1"/>
</dbReference>
<dbReference type="InterPro" id="IPR024460">
    <property type="entry name" value="Protamine-like"/>
</dbReference>
<dbReference type="InterPro" id="IPR036910">
    <property type="entry name" value="HMG_box_dom_sf"/>
</dbReference>
<sequence>MLFYQRPDYQIPVTCLTEGQRCSVSRKSVNRTNMETFTETARALFLIKPEPPRCTCPTTVNPSPTSRARSTGRITRNPFFNYLGHFRANHRELSPVGVSVEGARAWRRMTFQEKEPFVRVARLARRRRRGRRSSR</sequence>
<accession>A0A8D8ACR7</accession>
<organism evidence="1">
    <name type="scientific">Culex pipiens</name>
    <name type="common">House mosquito</name>
    <dbReference type="NCBI Taxonomy" id="7175"/>
    <lineage>
        <taxon>Eukaryota</taxon>
        <taxon>Metazoa</taxon>
        <taxon>Ecdysozoa</taxon>
        <taxon>Arthropoda</taxon>
        <taxon>Hexapoda</taxon>
        <taxon>Insecta</taxon>
        <taxon>Pterygota</taxon>
        <taxon>Neoptera</taxon>
        <taxon>Endopterygota</taxon>
        <taxon>Diptera</taxon>
        <taxon>Nematocera</taxon>
        <taxon>Culicoidea</taxon>
        <taxon>Culicidae</taxon>
        <taxon>Culicinae</taxon>
        <taxon>Culicini</taxon>
        <taxon>Culex</taxon>
        <taxon>Culex</taxon>
    </lineage>
</organism>
<dbReference type="GO" id="GO:0035092">
    <property type="term" value="P:sperm DNA condensation"/>
    <property type="evidence" value="ECO:0007669"/>
    <property type="project" value="InterPro"/>
</dbReference>
<protein>
    <submittedName>
        <fullName evidence="1">(northern house mosquito) hypothetical protein</fullName>
    </submittedName>
</protein>